<protein>
    <submittedName>
        <fullName evidence="1">Uncharacterized protein</fullName>
    </submittedName>
</protein>
<dbReference type="AlphaFoldDB" id="S9WJY2"/>
<gene>
    <name evidence="1" type="ORF">STCU_00695</name>
</gene>
<name>S9WJY2_9TRYP</name>
<organism evidence="1 2">
    <name type="scientific">Strigomonas culicis</name>
    <dbReference type="NCBI Taxonomy" id="28005"/>
    <lineage>
        <taxon>Eukaryota</taxon>
        <taxon>Discoba</taxon>
        <taxon>Euglenozoa</taxon>
        <taxon>Kinetoplastea</taxon>
        <taxon>Metakinetoplastina</taxon>
        <taxon>Trypanosomatida</taxon>
        <taxon>Trypanosomatidae</taxon>
        <taxon>Strigomonadinae</taxon>
        <taxon>Strigomonas</taxon>
    </lineage>
</organism>
<dbReference type="Proteomes" id="UP000015354">
    <property type="component" value="Unassembled WGS sequence"/>
</dbReference>
<evidence type="ECO:0000313" key="1">
    <source>
        <dbReference type="EMBL" id="EPY36220.1"/>
    </source>
</evidence>
<accession>S9WJY2</accession>
<evidence type="ECO:0000313" key="2">
    <source>
        <dbReference type="Proteomes" id="UP000015354"/>
    </source>
</evidence>
<dbReference type="EMBL" id="ATMH01000695">
    <property type="protein sequence ID" value="EPY36220.1"/>
    <property type="molecule type" value="Genomic_DNA"/>
</dbReference>
<dbReference type="OrthoDB" id="269777at2759"/>
<sequence length="91" mass="10774">MNAPAFTTYPMRIARLQENYDIGTSREQVPAELREKMDAECLVVSNKKLRFLFQNAMESYSADTKNEKIREYNIEHATKTEKKARSFYRFL</sequence>
<keyword evidence="2" id="KW-1185">Reference proteome</keyword>
<reference evidence="1 2" key="1">
    <citation type="journal article" date="2013" name="PLoS ONE">
        <title>Predicting the Proteins of Angomonas deanei, Strigomonas culicis and Their Respective Endosymbionts Reveals New Aspects of the Trypanosomatidae Family.</title>
        <authorList>
            <person name="Motta M.C."/>
            <person name="Martins A.C."/>
            <person name="de Souza S.S."/>
            <person name="Catta-Preta C.M."/>
            <person name="Silva R."/>
            <person name="Klein C.C."/>
            <person name="de Almeida L.G."/>
            <person name="de Lima Cunha O."/>
            <person name="Ciapina L.P."/>
            <person name="Brocchi M."/>
            <person name="Colabardini A.C."/>
            <person name="de Araujo Lima B."/>
            <person name="Machado C.R."/>
            <person name="de Almeida Soares C.M."/>
            <person name="Probst C.M."/>
            <person name="de Menezes C.B."/>
            <person name="Thompson C.E."/>
            <person name="Bartholomeu D.C."/>
            <person name="Gradia D.F."/>
            <person name="Pavoni D.P."/>
            <person name="Grisard E.C."/>
            <person name="Fantinatti-Garboggini F."/>
            <person name="Marchini F.K."/>
            <person name="Rodrigues-Luiz G.F."/>
            <person name="Wagner G."/>
            <person name="Goldman G.H."/>
            <person name="Fietto J.L."/>
            <person name="Elias M.C."/>
            <person name="Goldman M.H."/>
            <person name="Sagot M.F."/>
            <person name="Pereira M."/>
            <person name="Stoco P.H."/>
            <person name="de Mendonca-Neto R.P."/>
            <person name="Teixeira S.M."/>
            <person name="Maciel T.E."/>
            <person name="de Oliveira Mendes T.A."/>
            <person name="Urmenyi T.P."/>
            <person name="de Souza W."/>
            <person name="Schenkman S."/>
            <person name="de Vasconcelos A.T."/>
        </authorList>
    </citation>
    <scope>NUCLEOTIDE SEQUENCE [LARGE SCALE GENOMIC DNA]</scope>
</reference>
<proteinExistence type="predicted"/>
<comment type="caution">
    <text evidence="1">The sequence shown here is derived from an EMBL/GenBank/DDBJ whole genome shotgun (WGS) entry which is preliminary data.</text>
</comment>